<dbReference type="AlphaFoldDB" id="A0A1H0VHR9"/>
<organism evidence="2 3">
    <name type="scientific">Desulforhopalus singaporensis</name>
    <dbReference type="NCBI Taxonomy" id="91360"/>
    <lineage>
        <taxon>Bacteria</taxon>
        <taxon>Pseudomonadati</taxon>
        <taxon>Thermodesulfobacteriota</taxon>
        <taxon>Desulfobulbia</taxon>
        <taxon>Desulfobulbales</taxon>
        <taxon>Desulfocapsaceae</taxon>
        <taxon>Desulforhopalus</taxon>
    </lineage>
</organism>
<reference evidence="2 3" key="1">
    <citation type="submission" date="2016-10" db="EMBL/GenBank/DDBJ databases">
        <authorList>
            <person name="de Groot N.N."/>
        </authorList>
    </citation>
    <scope>NUCLEOTIDE SEQUENCE [LARGE SCALE GENOMIC DNA]</scope>
    <source>
        <strain evidence="2 3">DSM 12130</strain>
    </source>
</reference>
<sequence length="54" mass="6092">MKAILTKPVKIKGEWHKAGSEMTISKEEYKRLCSKDACVVPIAAEPEEDSEEKE</sequence>
<dbReference type="Proteomes" id="UP000199073">
    <property type="component" value="Unassembled WGS sequence"/>
</dbReference>
<name>A0A1H0VHR9_9BACT</name>
<proteinExistence type="predicted"/>
<dbReference type="EMBL" id="FNJI01000051">
    <property type="protein sequence ID" value="SDP78102.1"/>
    <property type="molecule type" value="Genomic_DNA"/>
</dbReference>
<feature type="domain" description="DUF7210" evidence="1">
    <location>
        <begin position="1"/>
        <end position="36"/>
    </location>
</feature>
<evidence type="ECO:0000259" key="1">
    <source>
        <dbReference type="Pfam" id="PF23843"/>
    </source>
</evidence>
<gene>
    <name evidence="2" type="ORF">SAMN05660330_04085</name>
</gene>
<evidence type="ECO:0000313" key="3">
    <source>
        <dbReference type="Proteomes" id="UP000199073"/>
    </source>
</evidence>
<evidence type="ECO:0000313" key="2">
    <source>
        <dbReference type="EMBL" id="SDP78102.1"/>
    </source>
</evidence>
<accession>A0A1H0VHR9</accession>
<dbReference type="STRING" id="91360.SAMN05660330_04085"/>
<protein>
    <recommendedName>
        <fullName evidence="1">DUF7210 domain-containing protein</fullName>
    </recommendedName>
</protein>
<dbReference type="Pfam" id="PF23843">
    <property type="entry name" value="DUF7210"/>
    <property type="match status" value="1"/>
</dbReference>
<dbReference type="RefSeq" id="WP_176761351.1">
    <property type="nucleotide sequence ID" value="NZ_FNJI01000051.1"/>
</dbReference>
<keyword evidence="3" id="KW-1185">Reference proteome</keyword>
<dbReference type="InterPro" id="IPR055634">
    <property type="entry name" value="DUF7210"/>
</dbReference>